<organism evidence="1 2">
    <name type="scientific">Gluconobacter morbifer G707</name>
    <dbReference type="NCBI Taxonomy" id="1088869"/>
    <lineage>
        <taxon>Bacteria</taxon>
        <taxon>Pseudomonadati</taxon>
        <taxon>Pseudomonadota</taxon>
        <taxon>Alphaproteobacteria</taxon>
        <taxon>Acetobacterales</taxon>
        <taxon>Acetobacteraceae</taxon>
        <taxon>Gluconobacter</taxon>
    </lineage>
</organism>
<dbReference type="PATRIC" id="fig|1088869.3.peg.1012"/>
<protein>
    <submittedName>
        <fullName evidence="1">Uncharacterized protein</fullName>
    </submittedName>
</protein>
<evidence type="ECO:0000313" key="1">
    <source>
        <dbReference type="EMBL" id="EHH69701.1"/>
    </source>
</evidence>
<evidence type="ECO:0000313" key="2">
    <source>
        <dbReference type="Proteomes" id="UP000004949"/>
    </source>
</evidence>
<reference evidence="1 2" key="1">
    <citation type="submission" date="2011-10" db="EMBL/GenBank/DDBJ databases">
        <title>Genome sequence of Gluconobacter morbifer G707, isolated from Drosophila gut.</title>
        <authorList>
            <person name="Lee W.-J."/>
            <person name="Kim E.-K."/>
        </authorList>
    </citation>
    <scope>NUCLEOTIDE SEQUENCE [LARGE SCALE GENOMIC DNA]</scope>
    <source>
        <strain evidence="1 2">G707</strain>
    </source>
</reference>
<gene>
    <name evidence="1" type="ORF">GMO_10090</name>
</gene>
<dbReference type="EMBL" id="AGQV01000001">
    <property type="protein sequence ID" value="EHH69701.1"/>
    <property type="molecule type" value="Genomic_DNA"/>
</dbReference>
<comment type="caution">
    <text evidence="1">The sequence shown here is derived from an EMBL/GenBank/DDBJ whole genome shotgun (WGS) entry which is preliminary data.</text>
</comment>
<dbReference type="AlphaFoldDB" id="G6XHP3"/>
<sequence length="37" mass="4040">MMAEIGAVMGKEAVFRKEAWAAQTREALAVRMVGCNL</sequence>
<dbReference type="Proteomes" id="UP000004949">
    <property type="component" value="Unassembled WGS sequence"/>
</dbReference>
<accession>G6XHP3</accession>
<proteinExistence type="predicted"/>
<name>G6XHP3_9PROT</name>
<keyword evidence="2" id="KW-1185">Reference proteome</keyword>